<comment type="similarity">
    <text evidence="1 4">Belongs to the TPP enzyme family.</text>
</comment>
<dbReference type="Gene3D" id="3.40.50.1220">
    <property type="entry name" value="TPP-binding domain"/>
    <property type="match status" value="1"/>
</dbReference>
<feature type="domain" description="Thiamine pyrophosphate enzyme N-terminal TPP-binding" evidence="7">
    <location>
        <begin position="8"/>
        <end position="118"/>
    </location>
</feature>
<dbReference type="InterPro" id="IPR047210">
    <property type="entry name" value="TPP_PYR_POXB-like"/>
</dbReference>
<dbReference type="Pfam" id="PF00205">
    <property type="entry name" value="TPP_enzyme_M"/>
    <property type="match status" value="1"/>
</dbReference>
<dbReference type="InterPro" id="IPR000399">
    <property type="entry name" value="TPP-bd_CS"/>
</dbReference>
<keyword evidence="2 4" id="KW-0786">Thiamine pyrophosphate</keyword>
<feature type="domain" description="Thiamine pyrophosphate enzyme TPP-binding" evidence="6">
    <location>
        <begin position="386"/>
        <end position="535"/>
    </location>
</feature>
<feature type="domain" description="Thiamine pyrophosphate enzyme central" evidence="5">
    <location>
        <begin position="196"/>
        <end position="325"/>
    </location>
</feature>
<dbReference type="SUPFAM" id="SSF52467">
    <property type="entry name" value="DHS-like NAD/FAD-binding domain"/>
    <property type="match status" value="1"/>
</dbReference>
<dbReference type="PROSITE" id="PS00187">
    <property type="entry name" value="TPP_ENZYMES"/>
    <property type="match status" value="1"/>
</dbReference>
<evidence type="ECO:0000313" key="9">
    <source>
        <dbReference type="Proteomes" id="UP000050920"/>
    </source>
</evidence>
<evidence type="ECO:0000259" key="5">
    <source>
        <dbReference type="Pfam" id="PF00205"/>
    </source>
</evidence>
<evidence type="ECO:0000256" key="1">
    <source>
        <dbReference type="ARBA" id="ARBA00007812"/>
    </source>
</evidence>
<evidence type="ECO:0000259" key="6">
    <source>
        <dbReference type="Pfam" id="PF02775"/>
    </source>
</evidence>
<dbReference type="SUPFAM" id="SSF52518">
    <property type="entry name" value="Thiamin diphosphate-binding fold (THDP-binding)"/>
    <property type="match status" value="2"/>
</dbReference>
<dbReference type="InterPro" id="IPR012000">
    <property type="entry name" value="Thiamin_PyroP_enz_cen_dom"/>
</dbReference>
<accession>A0A0R2P0Q6</accession>
<comment type="caution">
    <text evidence="8">The sequence shown here is derived from an EMBL/GenBank/DDBJ whole genome shotgun (WGS) entry which is preliminary data.</text>
</comment>
<dbReference type="Proteomes" id="UP000050920">
    <property type="component" value="Unassembled WGS sequence"/>
</dbReference>
<dbReference type="Gene3D" id="3.40.50.970">
    <property type="match status" value="2"/>
</dbReference>
<dbReference type="CDD" id="cd07039">
    <property type="entry name" value="TPP_PYR_POX"/>
    <property type="match status" value="1"/>
</dbReference>
<dbReference type="RefSeq" id="WP_024625188.1">
    <property type="nucleotide sequence ID" value="NZ_AYGX02000009.1"/>
</dbReference>
<dbReference type="GO" id="GO:0030976">
    <property type="term" value="F:thiamine pyrophosphate binding"/>
    <property type="evidence" value="ECO:0007669"/>
    <property type="project" value="InterPro"/>
</dbReference>
<dbReference type="InterPro" id="IPR011766">
    <property type="entry name" value="TPP_enzyme_TPP-bd"/>
</dbReference>
<sequence length="585" mass="63931">MSKTVEASVAMLKVIEAWGVKQIYGYAGGSFNSTMHALDVEKERLQYIQVRHEQVGALAAAADAKLTGQIGVAFGSAGPGAVNMLNGLYDAKEDHVPVLALVGQVAHTNMNYDYFQEFAEEPMFSDVAVFNRTIMTPESLPYVIDKAIRIAYKEKGVAVVTIPNDFGYVEIPDLPYDSASVPAKVTTAPAIPDEQVQHVLAMIKDAKYPVFHVGQGTRGGTEQMMQLADKLQVPIIITGLAKGVIPDTFAGNMGSAYRAASKAAYELMSITDLVVSVGADYSFAQIMYTTHDFKYVQIELDSSKFGRHHHLDYGINGDAKAFVEQALALSDQAAPSPYYQAAQADMHDWKTYLQKLSDRTTDPLEYEQVYKEINRVAADDAVFSMDVGDNTINSFRFLQMNPKQKLLTSALFATMGAGVPGAIAAKLSYPDRQAFNIAGDGAFSMVMQDLLTEVKYQLPIFNIVTSNQTLNFIKSEQEDVPQPFYGIDLIGADFAMVAEGMGVKGIRVDHFSELHAAFETAMAELKAGRPVLIDCKITDKRGLPVEILDVDPAKTSAASVADFKHKYDADELEPLSAYFSKFGVK</sequence>
<protein>
    <recommendedName>
        <fullName evidence="3">Pyruvate oxidase</fullName>
        <ecNumber evidence="3">1.2.3.3</ecNumber>
    </recommendedName>
</protein>
<dbReference type="InterPro" id="IPR029035">
    <property type="entry name" value="DHS-like_NAD/FAD-binding_dom"/>
</dbReference>
<dbReference type="GO" id="GO:0047112">
    <property type="term" value="F:pyruvate oxidase activity"/>
    <property type="evidence" value="ECO:0007669"/>
    <property type="project" value="UniProtKB-UniRule"/>
</dbReference>
<dbReference type="PANTHER" id="PTHR42981:SF2">
    <property type="entry name" value="PYRUVATE DEHYDROGENASE [UBIQUINONE]"/>
    <property type="match status" value="1"/>
</dbReference>
<dbReference type="InterPro" id="IPR047211">
    <property type="entry name" value="POXB-like"/>
</dbReference>
<dbReference type="InterPro" id="IPR029061">
    <property type="entry name" value="THDP-binding"/>
</dbReference>
<dbReference type="EC" id="1.2.3.3" evidence="3"/>
<evidence type="ECO:0000259" key="7">
    <source>
        <dbReference type="Pfam" id="PF02776"/>
    </source>
</evidence>
<proteinExistence type="inferred from homology"/>
<evidence type="ECO:0000313" key="8">
    <source>
        <dbReference type="EMBL" id="KRO29389.1"/>
    </source>
</evidence>
<name>A0A0R2P0Q6_9LACO</name>
<evidence type="ECO:0000256" key="4">
    <source>
        <dbReference type="RuleBase" id="RU362132"/>
    </source>
</evidence>
<dbReference type="InterPro" id="IPR014092">
    <property type="entry name" value="Pyruvate_oxidase"/>
</dbReference>
<dbReference type="Gene3D" id="1.10.10.940">
    <property type="match status" value="1"/>
</dbReference>
<dbReference type="EMBL" id="AYGX02000009">
    <property type="protein sequence ID" value="KRO29389.1"/>
    <property type="molecule type" value="Genomic_DNA"/>
</dbReference>
<dbReference type="Pfam" id="PF02775">
    <property type="entry name" value="TPP_enzyme_C"/>
    <property type="match status" value="1"/>
</dbReference>
<dbReference type="CDD" id="cd02014">
    <property type="entry name" value="TPP_POX"/>
    <property type="match status" value="1"/>
</dbReference>
<organism evidence="8 9">
    <name type="scientific">Lactiplantibacillus fabifermentans DSM 21115</name>
    <dbReference type="NCBI Taxonomy" id="1413187"/>
    <lineage>
        <taxon>Bacteria</taxon>
        <taxon>Bacillati</taxon>
        <taxon>Bacillota</taxon>
        <taxon>Bacilli</taxon>
        <taxon>Lactobacillales</taxon>
        <taxon>Lactobacillaceae</taxon>
        <taxon>Lactiplantibacillus</taxon>
    </lineage>
</organism>
<reference evidence="8 9" key="1">
    <citation type="journal article" date="2015" name="Genome Announc.">
        <title>Expanding the biotechnology potential of lactobacilli through comparative genomics of 213 strains and associated genera.</title>
        <authorList>
            <person name="Sun Z."/>
            <person name="Harris H.M."/>
            <person name="McCann A."/>
            <person name="Guo C."/>
            <person name="Argimon S."/>
            <person name="Zhang W."/>
            <person name="Yang X."/>
            <person name="Jeffery I.B."/>
            <person name="Cooney J.C."/>
            <person name="Kagawa T.F."/>
            <person name="Liu W."/>
            <person name="Song Y."/>
            <person name="Salvetti E."/>
            <person name="Wrobel A."/>
            <person name="Rasinkangas P."/>
            <person name="Parkhill J."/>
            <person name="Rea M.C."/>
            <person name="O'Sullivan O."/>
            <person name="Ritari J."/>
            <person name="Douillard F.P."/>
            <person name="Paul Ross R."/>
            <person name="Yang R."/>
            <person name="Briner A.E."/>
            <person name="Felis G.E."/>
            <person name="de Vos W.M."/>
            <person name="Barrangou R."/>
            <person name="Klaenhammer T.R."/>
            <person name="Caufield P.W."/>
            <person name="Cui Y."/>
            <person name="Zhang H."/>
            <person name="O'Toole P.W."/>
        </authorList>
    </citation>
    <scope>NUCLEOTIDE SEQUENCE [LARGE SCALE GENOMIC DNA]</scope>
    <source>
        <strain evidence="8 9">DSM 21115</strain>
    </source>
</reference>
<dbReference type="GO" id="GO:0000287">
    <property type="term" value="F:magnesium ion binding"/>
    <property type="evidence" value="ECO:0007669"/>
    <property type="project" value="InterPro"/>
</dbReference>
<dbReference type="InterPro" id="IPR047212">
    <property type="entry name" value="TPP_POXB-like"/>
</dbReference>
<keyword evidence="9" id="KW-1185">Reference proteome</keyword>
<dbReference type="Pfam" id="PF02776">
    <property type="entry name" value="TPP_enzyme_N"/>
    <property type="match status" value="1"/>
</dbReference>
<gene>
    <name evidence="8" type="ORF">DY78_GL000623</name>
</gene>
<dbReference type="NCBIfam" id="TIGR02720">
    <property type="entry name" value="pyruv_oxi_spxB"/>
    <property type="match status" value="1"/>
</dbReference>
<dbReference type="InterPro" id="IPR012001">
    <property type="entry name" value="Thiamin_PyroP_enz_TPP-bd_dom"/>
</dbReference>
<dbReference type="AlphaFoldDB" id="A0A0R2P0Q6"/>
<evidence type="ECO:0000256" key="3">
    <source>
        <dbReference type="NCBIfam" id="TIGR02720"/>
    </source>
</evidence>
<keyword evidence="8" id="KW-0670">Pyruvate</keyword>
<dbReference type="PANTHER" id="PTHR42981">
    <property type="entry name" value="PYRUVATE DEHYDROGENASE [UBIQUINONE]"/>
    <property type="match status" value="1"/>
</dbReference>
<evidence type="ECO:0000256" key="2">
    <source>
        <dbReference type="ARBA" id="ARBA00023052"/>
    </source>
</evidence>